<evidence type="ECO:0000313" key="3">
    <source>
        <dbReference type="Proteomes" id="UP000053286"/>
    </source>
</evidence>
<organism evidence="2 3">
    <name type="scientific">Aptenodytes forsteri</name>
    <name type="common">Emperor penguin</name>
    <dbReference type="NCBI Taxonomy" id="9233"/>
    <lineage>
        <taxon>Eukaryota</taxon>
        <taxon>Metazoa</taxon>
        <taxon>Chordata</taxon>
        <taxon>Craniata</taxon>
        <taxon>Vertebrata</taxon>
        <taxon>Euteleostomi</taxon>
        <taxon>Archelosauria</taxon>
        <taxon>Archosauria</taxon>
        <taxon>Dinosauria</taxon>
        <taxon>Saurischia</taxon>
        <taxon>Theropoda</taxon>
        <taxon>Coelurosauria</taxon>
        <taxon>Aves</taxon>
        <taxon>Neognathae</taxon>
        <taxon>Neoaves</taxon>
        <taxon>Aequornithes</taxon>
        <taxon>Sphenisciformes</taxon>
        <taxon>Spheniscidae</taxon>
        <taxon>Aptenodytes</taxon>
    </lineage>
</organism>
<reference evidence="2 3" key="1">
    <citation type="submission" date="2014-04" db="EMBL/GenBank/DDBJ databases">
        <title>Genome evolution of avian class.</title>
        <authorList>
            <person name="Zhang G."/>
            <person name="Li C."/>
        </authorList>
    </citation>
    <scope>NUCLEOTIDE SEQUENCE [LARGE SCALE GENOMIC DNA]</scope>
    <source>
        <strain evidence="2">BGI_AS27</strain>
    </source>
</reference>
<feature type="chain" id="PRO_5001828408" evidence="1">
    <location>
        <begin position="21"/>
        <end position="98"/>
    </location>
</feature>
<evidence type="ECO:0000313" key="2">
    <source>
        <dbReference type="EMBL" id="KFM07976.1"/>
    </source>
</evidence>
<dbReference type="Proteomes" id="UP000053286">
    <property type="component" value="Unassembled WGS sequence"/>
</dbReference>
<keyword evidence="1" id="KW-0732">Signal</keyword>
<feature type="non-terminal residue" evidence="2">
    <location>
        <position position="98"/>
    </location>
</feature>
<gene>
    <name evidence="2" type="ORF">AS27_15980</name>
</gene>
<accession>A0A087R3C2</accession>
<protein>
    <submittedName>
        <fullName evidence="2">Uncharacterized protein</fullName>
    </submittedName>
</protein>
<keyword evidence="3" id="KW-1185">Reference proteome</keyword>
<dbReference type="EMBL" id="KL226069">
    <property type="protein sequence ID" value="KFM07976.1"/>
    <property type="molecule type" value="Genomic_DNA"/>
</dbReference>
<dbReference type="AlphaFoldDB" id="A0A087R3C2"/>
<sequence length="98" mass="10935">LLLSLSCLVCFNSFLFFLKSFHLGFLESDPEDKNKSIFHGLKVCSPPSSPSWSFLFFASFSDCCLFLNCLTLAFPGLNCPFTNFLEMDLGFPSSSPLL</sequence>
<name>A0A087R3C2_APTFO</name>
<evidence type="ECO:0000256" key="1">
    <source>
        <dbReference type="SAM" id="SignalP"/>
    </source>
</evidence>
<feature type="non-terminal residue" evidence="2">
    <location>
        <position position="1"/>
    </location>
</feature>
<proteinExistence type="predicted"/>
<feature type="signal peptide" evidence="1">
    <location>
        <begin position="1"/>
        <end position="20"/>
    </location>
</feature>